<sequence length="159" mass="17924">MSLLKCLHHEEAKPFWIRATYTTRTHQYKLDPVFLNSYDPPAGVKSGIAQFPPILFVTPENFTSSLLPGELEKIDNLLARGGESPSIPTSVREEVTGSKETRPHVSAAWKQRNPRQCAYCERHGEKSLSVCSRCKLVQYCGPKCQKLAWPSHKLICKKA</sequence>
<evidence type="ECO:0000256" key="3">
    <source>
        <dbReference type="ARBA" id="ARBA00022833"/>
    </source>
</evidence>
<evidence type="ECO:0000313" key="6">
    <source>
        <dbReference type="EMBL" id="KIM76693.1"/>
    </source>
</evidence>
<reference evidence="7" key="2">
    <citation type="submission" date="2015-01" db="EMBL/GenBank/DDBJ databases">
        <title>Evolutionary Origins and Diversification of the Mycorrhizal Mutualists.</title>
        <authorList>
            <consortium name="DOE Joint Genome Institute"/>
            <consortium name="Mycorrhizal Genomics Consortium"/>
            <person name="Kohler A."/>
            <person name="Kuo A."/>
            <person name="Nagy L.G."/>
            <person name="Floudas D."/>
            <person name="Copeland A."/>
            <person name="Barry K.W."/>
            <person name="Cichocki N."/>
            <person name="Veneault-Fourrey C."/>
            <person name="LaButti K."/>
            <person name="Lindquist E.A."/>
            <person name="Lipzen A."/>
            <person name="Lundell T."/>
            <person name="Morin E."/>
            <person name="Murat C."/>
            <person name="Riley R."/>
            <person name="Ohm R."/>
            <person name="Sun H."/>
            <person name="Tunlid A."/>
            <person name="Henrissat B."/>
            <person name="Grigoriev I.V."/>
            <person name="Hibbett D.S."/>
            <person name="Martin F."/>
        </authorList>
    </citation>
    <scope>NUCLEOTIDE SEQUENCE [LARGE SCALE GENOMIC DNA]</scope>
    <source>
        <strain evidence="7">F 1598</strain>
    </source>
</reference>
<dbReference type="AlphaFoldDB" id="A0A0C3AS00"/>
<reference evidence="6 7" key="1">
    <citation type="submission" date="2014-04" db="EMBL/GenBank/DDBJ databases">
        <authorList>
            <consortium name="DOE Joint Genome Institute"/>
            <person name="Kuo A."/>
            <person name="Tarkka M."/>
            <person name="Buscot F."/>
            <person name="Kohler A."/>
            <person name="Nagy L.G."/>
            <person name="Floudas D."/>
            <person name="Copeland A."/>
            <person name="Barry K.W."/>
            <person name="Cichocki N."/>
            <person name="Veneault-Fourrey C."/>
            <person name="LaButti K."/>
            <person name="Lindquist E.A."/>
            <person name="Lipzen A."/>
            <person name="Lundell T."/>
            <person name="Morin E."/>
            <person name="Murat C."/>
            <person name="Sun H."/>
            <person name="Tunlid A."/>
            <person name="Henrissat B."/>
            <person name="Grigoriev I.V."/>
            <person name="Hibbett D.S."/>
            <person name="Martin F."/>
            <person name="Nordberg H.P."/>
            <person name="Cantor M.N."/>
            <person name="Hua S.X."/>
        </authorList>
    </citation>
    <scope>NUCLEOTIDE SEQUENCE [LARGE SCALE GENOMIC DNA]</scope>
    <source>
        <strain evidence="6 7">F 1598</strain>
    </source>
</reference>
<dbReference type="GO" id="GO:0008270">
    <property type="term" value="F:zinc ion binding"/>
    <property type="evidence" value="ECO:0007669"/>
    <property type="project" value="UniProtKB-KW"/>
</dbReference>
<dbReference type="InterPro" id="IPR002893">
    <property type="entry name" value="Znf_MYND"/>
</dbReference>
<keyword evidence="7" id="KW-1185">Reference proteome</keyword>
<evidence type="ECO:0000256" key="2">
    <source>
        <dbReference type="ARBA" id="ARBA00022771"/>
    </source>
</evidence>
<keyword evidence="2 4" id="KW-0863">Zinc-finger</keyword>
<dbReference type="Proteomes" id="UP000054166">
    <property type="component" value="Unassembled WGS sequence"/>
</dbReference>
<dbReference type="InParanoid" id="A0A0C3AS00"/>
<dbReference type="Pfam" id="PF01753">
    <property type="entry name" value="zf-MYND"/>
    <property type="match status" value="1"/>
</dbReference>
<dbReference type="STRING" id="765440.A0A0C3AS00"/>
<dbReference type="OrthoDB" id="341421at2759"/>
<dbReference type="HOGENOM" id="CLU_1943165_0_0_1"/>
<dbReference type="PROSITE" id="PS50865">
    <property type="entry name" value="ZF_MYND_2"/>
    <property type="match status" value="1"/>
</dbReference>
<name>A0A0C3AS00_PILCF</name>
<dbReference type="PROSITE" id="PS01360">
    <property type="entry name" value="ZF_MYND_1"/>
    <property type="match status" value="1"/>
</dbReference>
<proteinExistence type="predicted"/>
<gene>
    <name evidence="6" type="ORF">PILCRDRAFT_826088</name>
</gene>
<accession>A0A0C3AS00</accession>
<keyword evidence="3" id="KW-0862">Zinc</keyword>
<protein>
    <recommendedName>
        <fullName evidence="5">MYND-type domain-containing protein</fullName>
    </recommendedName>
</protein>
<feature type="domain" description="MYND-type" evidence="5">
    <location>
        <begin position="117"/>
        <end position="156"/>
    </location>
</feature>
<dbReference type="Gene3D" id="6.10.140.2220">
    <property type="match status" value="1"/>
</dbReference>
<evidence type="ECO:0000313" key="7">
    <source>
        <dbReference type="Proteomes" id="UP000054166"/>
    </source>
</evidence>
<dbReference type="SUPFAM" id="SSF144232">
    <property type="entry name" value="HIT/MYND zinc finger-like"/>
    <property type="match status" value="1"/>
</dbReference>
<keyword evidence="1" id="KW-0479">Metal-binding</keyword>
<dbReference type="EMBL" id="KN833032">
    <property type="protein sequence ID" value="KIM76693.1"/>
    <property type="molecule type" value="Genomic_DNA"/>
</dbReference>
<organism evidence="6 7">
    <name type="scientific">Piloderma croceum (strain F 1598)</name>
    <dbReference type="NCBI Taxonomy" id="765440"/>
    <lineage>
        <taxon>Eukaryota</taxon>
        <taxon>Fungi</taxon>
        <taxon>Dikarya</taxon>
        <taxon>Basidiomycota</taxon>
        <taxon>Agaricomycotina</taxon>
        <taxon>Agaricomycetes</taxon>
        <taxon>Agaricomycetidae</taxon>
        <taxon>Atheliales</taxon>
        <taxon>Atheliaceae</taxon>
        <taxon>Piloderma</taxon>
    </lineage>
</organism>
<evidence type="ECO:0000256" key="1">
    <source>
        <dbReference type="ARBA" id="ARBA00022723"/>
    </source>
</evidence>
<evidence type="ECO:0000259" key="5">
    <source>
        <dbReference type="PROSITE" id="PS50865"/>
    </source>
</evidence>
<evidence type="ECO:0000256" key="4">
    <source>
        <dbReference type="PROSITE-ProRule" id="PRU00134"/>
    </source>
</evidence>